<dbReference type="Pfam" id="PF14024">
    <property type="entry name" value="DUF4240"/>
    <property type="match status" value="1"/>
</dbReference>
<organism evidence="3 4">
    <name type="scientific">Saltatorellus ferox</name>
    <dbReference type="NCBI Taxonomy" id="2528018"/>
    <lineage>
        <taxon>Bacteria</taxon>
        <taxon>Pseudomonadati</taxon>
        <taxon>Planctomycetota</taxon>
        <taxon>Planctomycetia</taxon>
        <taxon>Planctomycetia incertae sedis</taxon>
        <taxon>Saltatorellus</taxon>
    </lineage>
</organism>
<name>A0A518EZ97_9BACT</name>
<dbReference type="RefSeq" id="WP_419190610.1">
    <property type="nucleotide sequence ID" value="NZ_CP036434.1"/>
</dbReference>
<protein>
    <recommendedName>
        <fullName evidence="2">DUF4240 domain-containing protein</fullName>
    </recommendedName>
</protein>
<keyword evidence="1" id="KW-1133">Transmembrane helix</keyword>
<evidence type="ECO:0000313" key="4">
    <source>
        <dbReference type="Proteomes" id="UP000320390"/>
    </source>
</evidence>
<dbReference type="Proteomes" id="UP000320390">
    <property type="component" value="Chromosome"/>
</dbReference>
<dbReference type="InterPro" id="IPR025334">
    <property type="entry name" value="DUF4240"/>
</dbReference>
<evidence type="ECO:0000313" key="3">
    <source>
        <dbReference type="EMBL" id="QDV09415.1"/>
    </source>
</evidence>
<sequence>MTSLPCLIPVALQEGTVEVNGWLLAGGAAAIVAVFVVWQMIQKSRADRAREEILEQGPAVMEEARFWDLVQQAKRQASGDMLKRPSELNGILRDVEPLDVAAFHERYTKELERADKPSLRAIADAFIKNCTDSNFVAFRDWLISEGRETFDRVVADPSSLPAPVGKEIVTLEAFGYVAPRVYKSKAGKPISRAIEDQIAAATGE</sequence>
<dbReference type="AlphaFoldDB" id="A0A518EZ97"/>
<feature type="transmembrane region" description="Helical" evidence="1">
    <location>
        <begin position="22"/>
        <end position="41"/>
    </location>
</feature>
<keyword evidence="4" id="KW-1185">Reference proteome</keyword>
<keyword evidence="1" id="KW-0472">Membrane</keyword>
<feature type="domain" description="DUF4240" evidence="2">
    <location>
        <begin position="61"/>
        <end position="183"/>
    </location>
</feature>
<accession>A0A518EZ97</accession>
<proteinExistence type="predicted"/>
<keyword evidence="1" id="KW-0812">Transmembrane</keyword>
<dbReference type="EMBL" id="CP036434">
    <property type="protein sequence ID" value="QDV09415.1"/>
    <property type="molecule type" value="Genomic_DNA"/>
</dbReference>
<gene>
    <name evidence="3" type="ORF">Poly30_49730</name>
</gene>
<evidence type="ECO:0000256" key="1">
    <source>
        <dbReference type="SAM" id="Phobius"/>
    </source>
</evidence>
<reference evidence="3 4" key="1">
    <citation type="submission" date="2019-02" db="EMBL/GenBank/DDBJ databases">
        <title>Deep-cultivation of Planctomycetes and their phenomic and genomic characterization uncovers novel biology.</title>
        <authorList>
            <person name="Wiegand S."/>
            <person name="Jogler M."/>
            <person name="Boedeker C."/>
            <person name="Pinto D."/>
            <person name="Vollmers J."/>
            <person name="Rivas-Marin E."/>
            <person name="Kohn T."/>
            <person name="Peeters S.H."/>
            <person name="Heuer A."/>
            <person name="Rast P."/>
            <person name="Oberbeckmann S."/>
            <person name="Bunk B."/>
            <person name="Jeske O."/>
            <person name="Meyerdierks A."/>
            <person name="Storesund J.E."/>
            <person name="Kallscheuer N."/>
            <person name="Luecker S."/>
            <person name="Lage O.M."/>
            <person name="Pohl T."/>
            <person name="Merkel B.J."/>
            <person name="Hornburger P."/>
            <person name="Mueller R.-W."/>
            <person name="Bruemmer F."/>
            <person name="Labrenz M."/>
            <person name="Spormann A.M."/>
            <person name="Op den Camp H."/>
            <person name="Overmann J."/>
            <person name="Amann R."/>
            <person name="Jetten M.S.M."/>
            <person name="Mascher T."/>
            <person name="Medema M.H."/>
            <person name="Devos D.P."/>
            <person name="Kaster A.-K."/>
            <person name="Ovreas L."/>
            <person name="Rohde M."/>
            <person name="Galperin M.Y."/>
            <person name="Jogler C."/>
        </authorList>
    </citation>
    <scope>NUCLEOTIDE SEQUENCE [LARGE SCALE GENOMIC DNA]</scope>
    <source>
        <strain evidence="3 4">Poly30</strain>
    </source>
</reference>
<evidence type="ECO:0000259" key="2">
    <source>
        <dbReference type="Pfam" id="PF14024"/>
    </source>
</evidence>